<proteinExistence type="predicted"/>
<reference evidence="3 4" key="1">
    <citation type="submission" date="2020-05" db="EMBL/GenBank/DDBJ databases">
        <title>Novel Mycoplasma species detected in Mirounga angustirostris (northern elephant seal) from the USA.</title>
        <authorList>
            <person name="Volokhov D.V."/>
        </authorList>
    </citation>
    <scope>NUCLEOTIDE SEQUENCE [LARGE SCALE GENOMIC DNA]</scope>
    <source>
        <strain evidence="3 4">Mirounga ES2806-NAS</strain>
    </source>
</reference>
<name>A0A6M4JE37_9MOLU</name>
<evidence type="ECO:0000313" key="3">
    <source>
        <dbReference type="EMBL" id="QJR44357.1"/>
    </source>
</evidence>
<accession>A0A6M4JE37</accession>
<keyword evidence="1" id="KW-0175">Coiled coil</keyword>
<evidence type="ECO:0000256" key="1">
    <source>
        <dbReference type="SAM" id="Coils"/>
    </source>
</evidence>
<gene>
    <name evidence="3" type="ORF">HLA92_02865</name>
</gene>
<dbReference type="RefSeq" id="WP_171113350.1">
    <property type="nucleotide sequence ID" value="NZ_CP053097.1"/>
</dbReference>
<dbReference type="KEGG" id="mmio:HLA92_02865"/>
<feature type="chain" id="PRO_5026952881" evidence="2">
    <location>
        <begin position="20"/>
        <end position="326"/>
    </location>
</feature>
<dbReference type="EMBL" id="CP053097">
    <property type="protein sequence ID" value="QJR44357.1"/>
    <property type="molecule type" value="Genomic_DNA"/>
</dbReference>
<evidence type="ECO:0000256" key="2">
    <source>
        <dbReference type="SAM" id="SignalP"/>
    </source>
</evidence>
<organism evidence="3 4">
    <name type="scientific">Mycoplasma miroungirhinis</name>
    <dbReference type="NCBI Taxonomy" id="754516"/>
    <lineage>
        <taxon>Bacteria</taxon>
        <taxon>Bacillati</taxon>
        <taxon>Mycoplasmatota</taxon>
        <taxon>Mollicutes</taxon>
        <taxon>Mycoplasmataceae</taxon>
        <taxon>Mycoplasma</taxon>
    </lineage>
</organism>
<feature type="coiled-coil region" evidence="1">
    <location>
        <begin position="57"/>
        <end position="108"/>
    </location>
</feature>
<keyword evidence="2" id="KW-0732">Signal</keyword>
<evidence type="ECO:0000313" key="4">
    <source>
        <dbReference type="Proteomes" id="UP000502118"/>
    </source>
</evidence>
<protein>
    <submittedName>
        <fullName evidence="3">Uncharacterized protein</fullName>
    </submittedName>
</protein>
<dbReference type="AlphaFoldDB" id="A0A6M4JE37"/>
<dbReference type="Proteomes" id="UP000502118">
    <property type="component" value="Chromosome"/>
</dbReference>
<dbReference type="PROSITE" id="PS51257">
    <property type="entry name" value="PROKAR_LIPOPROTEIN"/>
    <property type="match status" value="1"/>
</dbReference>
<keyword evidence="4" id="KW-1185">Reference proteome</keyword>
<sequence>MKKITKFSLFALASFGLLAVVPSVTISCAKEDNDLKTSVEKIKSELNKTKTEWDALKSALESNKKSLKENNDLLVKTNAEVTANKTEIKKDTEKLTQIETELNKIKEDFSQSLTKNYPIFSEASEKITIDYKDKKTVRFSELEGNKINTKDNISFSNIPDGVEYKFISASKNQEQTKIVVKFKLISKGLESTELIKEISNEGFKEEYFKGLEIKGITVSQKGYLDITYSNKDTDKLSQLGVPTYTPGPQSNNLPKILYLSLQDTQTNSIYKVNVRLYYNNDAYTAISPDSFKGKTLKLIDARIVTANHNVPIKVKANITLNLSTWQ</sequence>
<feature type="signal peptide" evidence="2">
    <location>
        <begin position="1"/>
        <end position="19"/>
    </location>
</feature>